<dbReference type="PROSITE" id="PS51257">
    <property type="entry name" value="PROKAR_LIPOPROTEIN"/>
    <property type="match status" value="1"/>
</dbReference>
<dbReference type="InterPro" id="IPR011047">
    <property type="entry name" value="Quinoprotein_ADH-like_sf"/>
</dbReference>
<dbReference type="AlphaFoldDB" id="L8GKJ0"/>
<dbReference type="Proteomes" id="UP000011083">
    <property type="component" value="Unassembled WGS sequence"/>
</dbReference>
<dbReference type="SUPFAM" id="SSF50998">
    <property type="entry name" value="Quinoprotein alcohol dehydrogenase-like"/>
    <property type="match status" value="1"/>
</dbReference>
<accession>L8GKJ0</accession>
<gene>
    <name evidence="2" type="ORF">ACA1_240360</name>
</gene>
<proteinExistence type="predicted"/>
<dbReference type="VEuPathDB" id="AmoebaDB:ACA1_240360"/>
<organism evidence="2 3">
    <name type="scientific">Acanthamoeba castellanii (strain ATCC 30010 / Neff)</name>
    <dbReference type="NCBI Taxonomy" id="1257118"/>
    <lineage>
        <taxon>Eukaryota</taxon>
        <taxon>Amoebozoa</taxon>
        <taxon>Discosea</taxon>
        <taxon>Longamoebia</taxon>
        <taxon>Centramoebida</taxon>
        <taxon>Acanthamoebidae</taxon>
        <taxon>Acanthamoeba</taxon>
    </lineage>
</organism>
<dbReference type="GeneID" id="14913951"/>
<feature type="signal peptide" evidence="1">
    <location>
        <begin position="1"/>
        <end position="21"/>
    </location>
</feature>
<protein>
    <submittedName>
        <fullName evidence="2">Uncharacterized protein</fullName>
    </submittedName>
</protein>
<evidence type="ECO:0000313" key="2">
    <source>
        <dbReference type="EMBL" id="ELR13359.1"/>
    </source>
</evidence>
<dbReference type="EMBL" id="KB008093">
    <property type="protein sequence ID" value="ELR13359.1"/>
    <property type="molecule type" value="Genomic_DNA"/>
</dbReference>
<dbReference type="RefSeq" id="XP_004335372.1">
    <property type="nucleotide sequence ID" value="XM_004335324.1"/>
</dbReference>
<evidence type="ECO:0000256" key="1">
    <source>
        <dbReference type="SAM" id="SignalP"/>
    </source>
</evidence>
<evidence type="ECO:0000313" key="3">
    <source>
        <dbReference type="Proteomes" id="UP000011083"/>
    </source>
</evidence>
<sequence>MRNLVLLLTTTFILGLLGCVAVEATFADAVASPPLRLAWSCTLALAPGQQAPQVNALVSVNTPVATVTLTGPDWEICLVGLSLDDGTVLWNNSGVEGTYQGQNYTVPYTNAAALRRDALVADFSRVVTLGNLTGRERLSHGLDYDRNSNTVLLSRWEFVYIVKWDYPQNLLLRLQAPDYGLDRPAATHAFPSTNTFGTAPNLFPAPRSGALLHSYLVRNGTRDSLTLERLQPSTLKPLWSIEGFDTAAGIAISRPMEDVVVVTNTTFDAPTWRSQLSAYSLADGSLRFAWPLEWGTPSYVAFSYEGTAHNSSTGAQRMCTSVSTWFSPNNDQRTGLICMDPSTGRVTLNVTLKAEDEKSSRASLMAIYETWALLKDETTGDLLAIDCFDQQTTTAEGTLPKPAWVLPGQRDLVSLSLSEDGLAFMLATYKSGRVARWNGTFP</sequence>
<keyword evidence="1" id="KW-0732">Signal</keyword>
<name>L8GKJ0_ACACF</name>
<keyword evidence="3" id="KW-1185">Reference proteome</keyword>
<dbReference type="KEGG" id="acan:ACA1_240360"/>
<reference evidence="2 3" key="1">
    <citation type="journal article" date="2013" name="Genome Biol.">
        <title>Genome of Acanthamoeba castellanii highlights extensive lateral gene transfer and early evolution of tyrosine kinase signaling.</title>
        <authorList>
            <person name="Clarke M."/>
            <person name="Lohan A.J."/>
            <person name="Liu B."/>
            <person name="Lagkouvardos I."/>
            <person name="Roy S."/>
            <person name="Zafar N."/>
            <person name="Bertelli C."/>
            <person name="Schilde C."/>
            <person name="Kianianmomeni A."/>
            <person name="Burglin T.R."/>
            <person name="Frech C."/>
            <person name="Turcotte B."/>
            <person name="Kopec K.O."/>
            <person name="Synnott J.M."/>
            <person name="Choo C."/>
            <person name="Paponov I."/>
            <person name="Finkler A."/>
            <person name="Soon Heng Tan C."/>
            <person name="Hutchins A.P."/>
            <person name="Weinmeier T."/>
            <person name="Rattei T."/>
            <person name="Chu J.S."/>
            <person name="Gimenez G."/>
            <person name="Irimia M."/>
            <person name="Rigden D.J."/>
            <person name="Fitzpatrick D.A."/>
            <person name="Lorenzo-Morales J."/>
            <person name="Bateman A."/>
            <person name="Chiu C.H."/>
            <person name="Tang P."/>
            <person name="Hegemann P."/>
            <person name="Fromm H."/>
            <person name="Raoult D."/>
            <person name="Greub G."/>
            <person name="Miranda-Saavedra D."/>
            <person name="Chen N."/>
            <person name="Nash P."/>
            <person name="Ginger M.L."/>
            <person name="Horn M."/>
            <person name="Schaap P."/>
            <person name="Caler L."/>
            <person name="Loftus B."/>
        </authorList>
    </citation>
    <scope>NUCLEOTIDE SEQUENCE [LARGE SCALE GENOMIC DNA]</scope>
    <source>
        <strain evidence="2 3">Neff</strain>
    </source>
</reference>
<feature type="chain" id="PRO_5003990168" evidence="1">
    <location>
        <begin position="22"/>
        <end position="442"/>
    </location>
</feature>